<dbReference type="Pfam" id="PF00201">
    <property type="entry name" value="UDPGT"/>
    <property type="match status" value="1"/>
</dbReference>
<proteinExistence type="inferred from homology"/>
<dbReference type="GO" id="GO:0080044">
    <property type="term" value="F:quercetin 7-O-glucosyltransferase activity"/>
    <property type="evidence" value="ECO:0007669"/>
    <property type="project" value="TreeGrafter"/>
</dbReference>
<dbReference type="AlphaFoldDB" id="A0AAE0AJZ2"/>
<keyword evidence="2" id="KW-0328">Glycosyltransferase</keyword>
<evidence type="ECO:0000256" key="4">
    <source>
        <dbReference type="SAM" id="MobiDB-lite"/>
    </source>
</evidence>
<evidence type="ECO:0000313" key="6">
    <source>
        <dbReference type="Proteomes" id="UP001281410"/>
    </source>
</evidence>
<organism evidence="5 6">
    <name type="scientific">Dipteronia sinensis</name>
    <dbReference type="NCBI Taxonomy" id="43782"/>
    <lineage>
        <taxon>Eukaryota</taxon>
        <taxon>Viridiplantae</taxon>
        <taxon>Streptophyta</taxon>
        <taxon>Embryophyta</taxon>
        <taxon>Tracheophyta</taxon>
        <taxon>Spermatophyta</taxon>
        <taxon>Magnoliopsida</taxon>
        <taxon>eudicotyledons</taxon>
        <taxon>Gunneridae</taxon>
        <taxon>Pentapetalae</taxon>
        <taxon>rosids</taxon>
        <taxon>malvids</taxon>
        <taxon>Sapindales</taxon>
        <taxon>Sapindaceae</taxon>
        <taxon>Hippocastanoideae</taxon>
        <taxon>Acereae</taxon>
        <taxon>Dipteronia</taxon>
    </lineage>
</organism>
<reference evidence="5" key="1">
    <citation type="journal article" date="2023" name="Plant J.">
        <title>Genome sequences and population genomics provide insights into the demographic history, inbreeding, and mutation load of two 'living fossil' tree species of Dipteronia.</title>
        <authorList>
            <person name="Feng Y."/>
            <person name="Comes H.P."/>
            <person name="Chen J."/>
            <person name="Zhu S."/>
            <person name="Lu R."/>
            <person name="Zhang X."/>
            <person name="Li P."/>
            <person name="Qiu J."/>
            <person name="Olsen K.M."/>
            <person name="Qiu Y."/>
        </authorList>
    </citation>
    <scope>NUCLEOTIDE SEQUENCE</scope>
    <source>
        <strain evidence="5">NBL</strain>
    </source>
</reference>
<protein>
    <recommendedName>
        <fullName evidence="7">Glycosyltransferase</fullName>
    </recommendedName>
</protein>
<feature type="region of interest" description="Disordered" evidence="4">
    <location>
        <begin position="422"/>
        <end position="444"/>
    </location>
</feature>
<keyword evidence="6" id="KW-1185">Reference proteome</keyword>
<dbReference type="Gene3D" id="3.40.50.2000">
    <property type="entry name" value="Glycogen Phosphorylase B"/>
    <property type="match status" value="2"/>
</dbReference>
<evidence type="ECO:0000256" key="2">
    <source>
        <dbReference type="ARBA" id="ARBA00022676"/>
    </source>
</evidence>
<dbReference type="InterPro" id="IPR002213">
    <property type="entry name" value="UDP_glucos_trans"/>
</dbReference>
<dbReference type="EMBL" id="JANJYJ010000004">
    <property type="protein sequence ID" value="KAK3218834.1"/>
    <property type="molecule type" value="Genomic_DNA"/>
</dbReference>
<dbReference type="PANTHER" id="PTHR11926">
    <property type="entry name" value="GLUCOSYL/GLUCURONOSYL TRANSFERASES"/>
    <property type="match status" value="1"/>
</dbReference>
<dbReference type="PANTHER" id="PTHR11926:SF1494">
    <property type="entry name" value="FLAVONOL 3-O-GLUCOSYLTRANSFERASE UGT76E12-RELATED"/>
    <property type="match status" value="1"/>
</dbReference>
<sequence>MDDLAKTKYVCHILAVPYPATGHINPMMNLCKLLASKKRDLLITFVTEETYTSSSTANFPPNIRFSYLPNNILPSVESRVADVLSFNRAIMTKLGATFEKILDSFAQTAHPVTTILTGYSLSWAVYAGARRNIPVAGLWIPTLTEFSIHCHSNLFKEKQFPTDLEEHANDVVDFIPGISPIQVSDLPRIFLTNGQSRAIYDRNMEVLTSKIQYLVCTSIYELESQVVDFLKQKFSFPIYPCGPLIPYFDQPSTEPHDYIEWLNSQPTNSVLYVSMGSSFSLSSAQTDEMAAGLISSGVRFLWVGRENSFRLKEACNGHELGLVVPWCDQMRVLRHSSVGGFLTHNGLSSITEAGFLGVPMLCFPLSSDQFLNSKLVVEDWKVGWRLRKELGVGNKFITSREAIAKTVHKFMDINGSERRELTERSKRFQETIKGATSSKGGSSDANLDAFIKDINQGHAH</sequence>
<comment type="similarity">
    <text evidence="1">Belongs to the UDP-glycosyltransferase family.</text>
</comment>
<dbReference type="SUPFAM" id="SSF53756">
    <property type="entry name" value="UDP-Glycosyltransferase/glycogen phosphorylase"/>
    <property type="match status" value="1"/>
</dbReference>
<accession>A0AAE0AJZ2</accession>
<evidence type="ECO:0000256" key="3">
    <source>
        <dbReference type="ARBA" id="ARBA00022679"/>
    </source>
</evidence>
<dbReference type="CDD" id="cd03784">
    <property type="entry name" value="GT1_Gtf-like"/>
    <property type="match status" value="1"/>
</dbReference>
<evidence type="ECO:0008006" key="7">
    <source>
        <dbReference type="Google" id="ProtNLM"/>
    </source>
</evidence>
<name>A0AAE0AJZ2_9ROSI</name>
<dbReference type="Proteomes" id="UP001281410">
    <property type="component" value="Unassembled WGS sequence"/>
</dbReference>
<evidence type="ECO:0000313" key="5">
    <source>
        <dbReference type="EMBL" id="KAK3218834.1"/>
    </source>
</evidence>
<keyword evidence="3" id="KW-0808">Transferase</keyword>
<feature type="compositionally biased region" description="Polar residues" evidence="4">
    <location>
        <begin position="434"/>
        <end position="444"/>
    </location>
</feature>
<gene>
    <name evidence="5" type="ORF">Dsin_012804</name>
</gene>
<dbReference type="GO" id="GO:0080043">
    <property type="term" value="F:quercetin 3-O-glucosyltransferase activity"/>
    <property type="evidence" value="ECO:0007669"/>
    <property type="project" value="TreeGrafter"/>
</dbReference>
<evidence type="ECO:0000256" key="1">
    <source>
        <dbReference type="ARBA" id="ARBA00009995"/>
    </source>
</evidence>
<comment type="caution">
    <text evidence="5">The sequence shown here is derived from an EMBL/GenBank/DDBJ whole genome shotgun (WGS) entry which is preliminary data.</text>
</comment>